<dbReference type="EMBL" id="CP032157">
    <property type="protein sequence ID" value="AXY73036.1"/>
    <property type="molecule type" value="Genomic_DNA"/>
</dbReference>
<evidence type="ECO:0000313" key="2">
    <source>
        <dbReference type="EMBL" id="AXY73036.1"/>
    </source>
</evidence>
<dbReference type="Proteomes" id="UP000263900">
    <property type="component" value="Chromosome"/>
</dbReference>
<reference evidence="2 3" key="1">
    <citation type="submission" date="2018-09" db="EMBL/GenBank/DDBJ databases">
        <title>Genome sequencing of strain 6GH32-13.</title>
        <authorList>
            <person name="Weon H.-Y."/>
            <person name="Heo J."/>
            <person name="Kwon S.-W."/>
        </authorList>
    </citation>
    <scope>NUCLEOTIDE SEQUENCE [LARGE SCALE GENOMIC DNA]</scope>
    <source>
        <strain evidence="2 3">5GH32-13</strain>
    </source>
</reference>
<dbReference type="InterPro" id="IPR012312">
    <property type="entry name" value="Hemerythrin-like"/>
</dbReference>
<protein>
    <submittedName>
        <fullName evidence="2">Hemerythrin domain-containing protein</fullName>
    </submittedName>
</protein>
<dbReference type="Gene3D" id="1.20.120.520">
    <property type="entry name" value="nmb1532 protein domain like"/>
    <property type="match status" value="1"/>
</dbReference>
<evidence type="ECO:0000313" key="3">
    <source>
        <dbReference type="Proteomes" id="UP000263900"/>
    </source>
</evidence>
<accession>A0A3B7MJ04</accession>
<proteinExistence type="predicted"/>
<dbReference type="AlphaFoldDB" id="A0A3B7MJ04"/>
<gene>
    <name evidence="2" type="ORF">D3H65_03200</name>
</gene>
<keyword evidence="3" id="KW-1185">Reference proteome</keyword>
<organism evidence="2 3">
    <name type="scientific">Paraflavitalea soli</name>
    <dbReference type="NCBI Taxonomy" id="2315862"/>
    <lineage>
        <taxon>Bacteria</taxon>
        <taxon>Pseudomonadati</taxon>
        <taxon>Bacteroidota</taxon>
        <taxon>Chitinophagia</taxon>
        <taxon>Chitinophagales</taxon>
        <taxon>Chitinophagaceae</taxon>
        <taxon>Paraflavitalea</taxon>
    </lineage>
</organism>
<dbReference type="KEGG" id="pseg:D3H65_03200"/>
<dbReference type="RefSeq" id="WP_119048874.1">
    <property type="nucleotide sequence ID" value="NZ_CP032157.1"/>
</dbReference>
<sequence>MEQNAVLQPFLNHLASDRQICTQLLGNIMAGKSSKTTKQAVVNFWINNLQKHMEAEEKTLIPFLVQHHFGLQYTNLLHREHNTIRVLAERLPAAQEGDYIYEAFVKLVHEHLLFEDKVIFTRIEETIPARELAQL</sequence>
<dbReference type="Pfam" id="PF01814">
    <property type="entry name" value="Hemerythrin"/>
    <property type="match status" value="1"/>
</dbReference>
<name>A0A3B7MJ04_9BACT</name>
<evidence type="ECO:0000259" key="1">
    <source>
        <dbReference type="Pfam" id="PF01814"/>
    </source>
</evidence>
<feature type="domain" description="Hemerythrin-like" evidence="1">
    <location>
        <begin position="35"/>
        <end position="122"/>
    </location>
</feature>
<dbReference type="OrthoDB" id="9793254at2"/>